<proteinExistence type="predicted"/>
<gene>
    <name evidence="1" type="primary">FAM46D</name>
</gene>
<name>A0A1A8NIA3_9TELE</name>
<dbReference type="AlphaFoldDB" id="A0A1A8NIA3"/>
<accession>A0A1A8NIA3</accession>
<dbReference type="EMBL" id="HAEG01003111">
    <property type="protein sequence ID" value="SBR68589.1"/>
    <property type="molecule type" value="Transcribed_RNA"/>
</dbReference>
<feature type="non-terminal residue" evidence="1">
    <location>
        <position position="69"/>
    </location>
</feature>
<feature type="non-terminal residue" evidence="1">
    <location>
        <position position="1"/>
    </location>
</feature>
<reference evidence="1" key="2">
    <citation type="submission" date="2016-06" db="EMBL/GenBank/DDBJ databases">
        <title>The genome of a short-lived fish provides insights into sex chromosome evolution and the genetic control of aging.</title>
        <authorList>
            <person name="Reichwald K."/>
            <person name="Felder M."/>
            <person name="Petzold A."/>
            <person name="Koch P."/>
            <person name="Groth M."/>
            <person name="Platzer M."/>
        </authorList>
    </citation>
    <scope>NUCLEOTIDE SEQUENCE</scope>
    <source>
        <tissue evidence="1">Brain</tissue>
    </source>
</reference>
<evidence type="ECO:0000313" key="1">
    <source>
        <dbReference type="EMBL" id="SBR68589.1"/>
    </source>
</evidence>
<protein>
    <submittedName>
        <fullName evidence="1">Family with sequence similarity 46, member D</fullName>
    </submittedName>
</protein>
<sequence>HNSQITQRKQPMLSTLHLLRKSYPHHLALFLTKRPHPPPVVRSQRDCLTWWCSNTRPQSRLGGCVGRSP</sequence>
<organism evidence="1">
    <name type="scientific">Nothobranchius pienaari</name>
    <dbReference type="NCBI Taxonomy" id="704102"/>
    <lineage>
        <taxon>Eukaryota</taxon>
        <taxon>Metazoa</taxon>
        <taxon>Chordata</taxon>
        <taxon>Craniata</taxon>
        <taxon>Vertebrata</taxon>
        <taxon>Euteleostomi</taxon>
        <taxon>Actinopterygii</taxon>
        <taxon>Neopterygii</taxon>
        <taxon>Teleostei</taxon>
        <taxon>Neoteleostei</taxon>
        <taxon>Acanthomorphata</taxon>
        <taxon>Ovalentaria</taxon>
        <taxon>Atherinomorphae</taxon>
        <taxon>Cyprinodontiformes</taxon>
        <taxon>Nothobranchiidae</taxon>
        <taxon>Nothobranchius</taxon>
    </lineage>
</organism>
<reference evidence="1" key="1">
    <citation type="submission" date="2016-05" db="EMBL/GenBank/DDBJ databases">
        <authorList>
            <person name="Lavstsen T."/>
            <person name="Jespersen J.S."/>
        </authorList>
    </citation>
    <scope>NUCLEOTIDE SEQUENCE</scope>
    <source>
        <tissue evidence="1">Brain</tissue>
    </source>
</reference>